<organism evidence="1 2">
    <name type="scientific">Pluteus cervinus</name>
    <dbReference type="NCBI Taxonomy" id="181527"/>
    <lineage>
        <taxon>Eukaryota</taxon>
        <taxon>Fungi</taxon>
        <taxon>Dikarya</taxon>
        <taxon>Basidiomycota</taxon>
        <taxon>Agaricomycotina</taxon>
        <taxon>Agaricomycetes</taxon>
        <taxon>Agaricomycetidae</taxon>
        <taxon>Agaricales</taxon>
        <taxon>Pluteineae</taxon>
        <taxon>Pluteaceae</taxon>
        <taxon>Pluteus</taxon>
    </lineage>
</organism>
<accession>A0ACD3B5N0</accession>
<reference evidence="1 2" key="1">
    <citation type="journal article" date="2019" name="Nat. Ecol. Evol.">
        <title>Megaphylogeny resolves global patterns of mushroom evolution.</title>
        <authorList>
            <person name="Varga T."/>
            <person name="Krizsan K."/>
            <person name="Foldi C."/>
            <person name="Dima B."/>
            <person name="Sanchez-Garcia M."/>
            <person name="Sanchez-Ramirez S."/>
            <person name="Szollosi G.J."/>
            <person name="Szarkandi J.G."/>
            <person name="Papp V."/>
            <person name="Albert L."/>
            <person name="Andreopoulos W."/>
            <person name="Angelini C."/>
            <person name="Antonin V."/>
            <person name="Barry K.W."/>
            <person name="Bougher N.L."/>
            <person name="Buchanan P."/>
            <person name="Buyck B."/>
            <person name="Bense V."/>
            <person name="Catcheside P."/>
            <person name="Chovatia M."/>
            <person name="Cooper J."/>
            <person name="Damon W."/>
            <person name="Desjardin D."/>
            <person name="Finy P."/>
            <person name="Geml J."/>
            <person name="Haridas S."/>
            <person name="Hughes K."/>
            <person name="Justo A."/>
            <person name="Karasinski D."/>
            <person name="Kautmanova I."/>
            <person name="Kiss B."/>
            <person name="Kocsube S."/>
            <person name="Kotiranta H."/>
            <person name="LaButti K.M."/>
            <person name="Lechner B.E."/>
            <person name="Liimatainen K."/>
            <person name="Lipzen A."/>
            <person name="Lukacs Z."/>
            <person name="Mihaltcheva S."/>
            <person name="Morgado L.N."/>
            <person name="Niskanen T."/>
            <person name="Noordeloos M.E."/>
            <person name="Ohm R.A."/>
            <person name="Ortiz-Santana B."/>
            <person name="Ovrebo C."/>
            <person name="Racz N."/>
            <person name="Riley R."/>
            <person name="Savchenko A."/>
            <person name="Shiryaev A."/>
            <person name="Soop K."/>
            <person name="Spirin V."/>
            <person name="Szebenyi C."/>
            <person name="Tomsovsky M."/>
            <person name="Tulloss R.E."/>
            <person name="Uehling J."/>
            <person name="Grigoriev I.V."/>
            <person name="Vagvolgyi C."/>
            <person name="Papp T."/>
            <person name="Martin F.M."/>
            <person name="Miettinen O."/>
            <person name="Hibbett D.S."/>
            <person name="Nagy L.G."/>
        </authorList>
    </citation>
    <scope>NUCLEOTIDE SEQUENCE [LARGE SCALE GENOMIC DNA]</scope>
    <source>
        <strain evidence="1 2">NL-1719</strain>
    </source>
</reference>
<name>A0ACD3B5N0_9AGAR</name>
<evidence type="ECO:0000313" key="1">
    <source>
        <dbReference type="EMBL" id="TFK72946.1"/>
    </source>
</evidence>
<dbReference type="Proteomes" id="UP000308600">
    <property type="component" value="Unassembled WGS sequence"/>
</dbReference>
<keyword evidence="2" id="KW-1185">Reference proteome</keyword>
<evidence type="ECO:0000313" key="2">
    <source>
        <dbReference type="Proteomes" id="UP000308600"/>
    </source>
</evidence>
<proteinExistence type="predicted"/>
<dbReference type="EMBL" id="ML208280">
    <property type="protein sequence ID" value="TFK72946.1"/>
    <property type="molecule type" value="Genomic_DNA"/>
</dbReference>
<protein>
    <submittedName>
        <fullName evidence="1">Uncharacterized protein</fullName>
    </submittedName>
</protein>
<sequence length="317" mass="35272">MFIFGGAEGNIYLFYAISCASVLFFVGLVHPITNVIVRFRADYTPRRVQLAVESGEEASVGNMGVQSVFGLIKRIYTIEGIKGFFKGYVPTAAVSLIGFLFAAFFLGIDSVQPAPRQDSWPEISPLANLIICFTLTFLGLPLTVITYRAITTPYNLPWFNISKGYLTLLSPTEARKPWLLWFTPGLFAASFARNILYLFGLVPLHRLLLPGGPEAERRAEHVSLFILAVLITTAISTPLEVMETRVAIQRNHSGPIVAQTIDVPNSGSEEVIGYRSEDDTFKSLLDTGDRISREEGWYILYRAWWFTLIGGLSFLAI</sequence>
<gene>
    <name evidence="1" type="ORF">BDN72DRAFT_270773</name>
</gene>